<dbReference type="FunFam" id="2.30.30.790:FF:000001">
    <property type="entry name" value="50S ribosomal protein L19"/>
    <property type="match status" value="1"/>
</dbReference>
<dbReference type="InterPro" id="IPR008991">
    <property type="entry name" value="Translation_prot_SH3-like_sf"/>
</dbReference>
<dbReference type="SUPFAM" id="SSF50104">
    <property type="entry name" value="Translation proteins SH3-like domain"/>
    <property type="match status" value="1"/>
</dbReference>
<dbReference type="HAMAP" id="MF_00402">
    <property type="entry name" value="Ribosomal_bL19"/>
    <property type="match status" value="1"/>
</dbReference>
<evidence type="ECO:0000313" key="7">
    <source>
        <dbReference type="EMBL" id="OZC03168.1"/>
    </source>
</evidence>
<reference evidence="7 8" key="1">
    <citation type="submission" date="2016-11" db="EMBL/GenBank/DDBJ databases">
        <title>Study of marine rhodopsin-containing bacteria.</title>
        <authorList>
            <person name="Yoshizawa S."/>
            <person name="Kumagai Y."/>
            <person name="Kogure K."/>
        </authorList>
    </citation>
    <scope>NUCLEOTIDE SEQUENCE [LARGE SCALE GENOMIC DNA]</scope>
    <source>
        <strain evidence="7 8">SG-29</strain>
    </source>
</reference>
<dbReference type="PANTHER" id="PTHR15680:SF9">
    <property type="entry name" value="LARGE RIBOSOMAL SUBUNIT PROTEIN BL19M"/>
    <property type="match status" value="1"/>
</dbReference>
<name>A0A259U003_9BACT</name>
<accession>A0A259U003</accession>
<dbReference type="InParanoid" id="A0A259U003"/>
<evidence type="ECO:0000256" key="3">
    <source>
        <dbReference type="ARBA" id="ARBA00023274"/>
    </source>
</evidence>
<dbReference type="GO" id="GO:0003735">
    <property type="term" value="F:structural constituent of ribosome"/>
    <property type="evidence" value="ECO:0007669"/>
    <property type="project" value="InterPro"/>
</dbReference>
<dbReference type="Pfam" id="PF01245">
    <property type="entry name" value="Ribosomal_L19"/>
    <property type="match status" value="1"/>
</dbReference>
<dbReference type="PANTHER" id="PTHR15680">
    <property type="entry name" value="RIBOSOMAL PROTEIN L19"/>
    <property type="match status" value="1"/>
</dbReference>
<keyword evidence="3 5" id="KW-0687">Ribonucleoprotein</keyword>
<gene>
    <name evidence="5" type="primary">rplS</name>
    <name evidence="7" type="ORF">BSZ36_09395</name>
</gene>
<dbReference type="GO" id="GO:0022625">
    <property type="term" value="C:cytosolic large ribosomal subunit"/>
    <property type="evidence" value="ECO:0007669"/>
    <property type="project" value="TreeGrafter"/>
</dbReference>
<organism evidence="7 8">
    <name type="scientific">Rubricoccus marinus</name>
    <dbReference type="NCBI Taxonomy" id="716817"/>
    <lineage>
        <taxon>Bacteria</taxon>
        <taxon>Pseudomonadati</taxon>
        <taxon>Rhodothermota</taxon>
        <taxon>Rhodothermia</taxon>
        <taxon>Rhodothermales</taxon>
        <taxon>Rubricoccaceae</taxon>
        <taxon>Rubricoccus</taxon>
    </lineage>
</organism>
<keyword evidence="8" id="KW-1185">Reference proteome</keyword>
<keyword evidence="2 5" id="KW-0689">Ribosomal protein</keyword>
<dbReference type="NCBIfam" id="TIGR01024">
    <property type="entry name" value="rplS_bact"/>
    <property type="match status" value="1"/>
</dbReference>
<dbReference type="AlphaFoldDB" id="A0A259U003"/>
<dbReference type="Gene3D" id="2.30.30.790">
    <property type="match status" value="1"/>
</dbReference>
<comment type="function">
    <text evidence="5 6">This protein is located at the 30S-50S ribosomal subunit interface and may play a role in the structure and function of the aminoacyl-tRNA binding site.</text>
</comment>
<dbReference type="InterPro" id="IPR001857">
    <property type="entry name" value="Ribosomal_bL19"/>
</dbReference>
<evidence type="ECO:0000256" key="6">
    <source>
        <dbReference type="RuleBase" id="RU000559"/>
    </source>
</evidence>
<dbReference type="EMBL" id="MQWB01000001">
    <property type="protein sequence ID" value="OZC03168.1"/>
    <property type="molecule type" value="Genomic_DNA"/>
</dbReference>
<dbReference type="InterPro" id="IPR038657">
    <property type="entry name" value="Ribosomal_bL19_sf"/>
</dbReference>
<sequence length="120" mass="13915">MKTDFMSLVEATQLRDDHPTFNPGDTIRVHVRVIEGEKERIQIFEGVVIAIQNSGTSRSFTVRKLSNGVGVERVFPFASPRISKIERIREGRVRRAKLYYLRGLRGKAARIKEKRRDFTR</sequence>
<comment type="caution">
    <text evidence="7">The sequence shown here is derived from an EMBL/GenBank/DDBJ whole genome shotgun (WGS) entry which is preliminary data.</text>
</comment>
<dbReference type="PRINTS" id="PR00061">
    <property type="entry name" value="RIBOSOMALL19"/>
</dbReference>
<evidence type="ECO:0000313" key="8">
    <source>
        <dbReference type="Proteomes" id="UP000216446"/>
    </source>
</evidence>
<evidence type="ECO:0000256" key="1">
    <source>
        <dbReference type="ARBA" id="ARBA00005781"/>
    </source>
</evidence>
<comment type="similarity">
    <text evidence="1 5 6">Belongs to the bacterial ribosomal protein bL19 family.</text>
</comment>
<dbReference type="OrthoDB" id="9803541at2"/>
<evidence type="ECO:0000256" key="4">
    <source>
        <dbReference type="ARBA" id="ARBA00035171"/>
    </source>
</evidence>
<evidence type="ECO:0000256" key="2">
    <source>
        <dbReference type="ARBA" id="ARBA00022980"/>
    </source>
</evidence>
<evidence type="ECO:0000256" key="5">
    <source>
        <dbReference type="HAMAP-Rule" id="MF_00402"/>
    </source>
</evidence>
<dbReference type="RefSeq" id="WP_094548239.1">
    <property type="nucleotide sequence ID" value="NZ_MQWB01000001.1"/>
</dbReference>
<dbReference type="GO" id="GO:0006412">
    <property type="term" value="P:translation"/>
    <property type="evidence" value="ECO:0007669"/>
    <property type="project" value="UniProtKB-UniRule"/>
</dbReference>
<proteinExistence type="inferred from homology"/>
<dbReference type="Proteomes" id="UP000216446">
    <property type="component" value="Unassembled WGS sequence"/>
</dbReference>
<dbReference type="PIRSF" id="PIRSF002191">
    <property type="entry name" value="Ribosomal_L19"/>
    <property type="match status" value="1"/>
</dbReference>
<protein>
    <recommendedName>
        <fullName evidence="4 5">Large ribosomal subunit protein bL19</fullName>
    </recommendedName>
</protein>
<dbReference type="FunCoup" id="A0A259U003">
    <property type="interactions" value="599"/>
</dbReference>